<evidence type="ECO:0000313" key="2">
    <source>
        <dbReference type="EMBL" id="ORY03486.1"/>
    </source>
</evidence>
<evidence type="ECO:0000256" key="1">
    <source>
        <dbReference type="SAM" id="SignalP"/>
    </source>
</evidence>
<organism evidence="2 3">
    <name type="scientific">Clohesyomyces aquaticus</name>
    <dbReference type="NCBI Taxonomy" id="1231657"/>
    <lineage>
        <taxon>Eukaryota</taxon>
        <taxon>Fungi</taxon>
        <taxon>Dikarya</taxon>
        <taxon>Ascomycota</taxon>
        <taxon>Pezizomycotina</taxon>
        <taxon>Dothideomycetes</taxon>
        <taxon>Pleosporomycetidae</taxon>
        <taxon>Pleosporales</taxon>
        <taxon>Lindgomycetaceae</taxon>
        <taxon>Clohesyomyces</taxon>
    </lineage>
</organism>
<accession>A0A1Y1YZW2</accession>
<dbReference type="STRING" id="1231657.A0A1Y1YZW2"/>
<dbReference type="OrthoDB" id="5304354at2759"/>
<protein>
    <recommendedName>
        <fullName evidence="4">F-box domain-containing protein</fullName>
    </recommendedName>
</protein>
<comment type="caution">
    <text evidence="2">The sequence shown here is derived from an EMBL/GenBank/DDBJ whole genome shotgun (WGS) entry which is preliminary data.</text>
</comment>
<keyword evidence="3" id="KW-1185">Reference proteome</keyword>
<dbReference type="AlphaFoldDB" id="A0A1Y1YZW2"/>
<feature type="chain" id="PRO_5013073259" description="F-box domain-containing protein" evidence="1">
    <location>
        <begin position="18"/>
        <end position="209"/>
    </location>
</feature>
<gene>
    <name evidence="2" type="ORF">BCR34DRAFT_70359</name>
</gene>
<feature type="signal peptide" evidence="1">
    <location>
        <begin position="1"/>
        <end position="17"/>
    </location>
</feature>
<name>A0A1Y1YZW2_9PLEO</name>
<proteinExistence type="predicted"/>
<evidence type="ECO:0000313" key="3">
    <source>
        <dbReference type="Proteomes" id="UP000193144"/>
    </source>
</evidence>
<dbReference type="Proteomes" id="UP000193144">
    <property type="component" value="Unassembled WGS sequence"/>
</dbReference>
<dbReference type="EMBL" id="MCFA01000146">
    <property type="protein sequence ID" value="ORY03486.1"/>
    <property type="molecule type" value="Genomic_DNA"/>
</dbReference>
<reference evidence="2 3" key="1">
    <citation type="submission" date="2016-07" db="EMBL/GenBank/DDBJ databases">
        <title>Pervasive Adenine N6-methylation of Active Genes in Fungi.</title>
        <authorList>
            <consortium name="DOE Joint Genome Institute"/>
            <person name="Mondo S.J."/>
            <person name="Dannebaum R.O."/>
            <person name="Kuo R.C."/>
            <person name="Labutti K."/>
            <person name="Haridas S."/>
            <person name="Kuo A."/>
            <person name="Salamov A."/>
            <person name="Ahrendt S.R."/>
            <person name="Lipzen A."/>
            <person name="Sullivan W."/>
            <person name="Andreopoulos W.B."/>
            <person name="Clum A."/>
            <person name="Lindquist E."/>
            <person name="Daum C."/>
            <person name="Ramamoorthy G.K."/>
            <person name="Gryganskyi A."/>
            <person name="Culley D."/>
            <person name="Magnuson J.K."/>
            <person name="James T.Y."/>
            <person name="O'Malley M.A."/>
            <person name="Stajich J.E."/>
            <person name="Spatafora J.W."/>
            <person name="Visel A."/>
            <person name="Grigoriev I.V."/>
        </authorList>
    </citation>
    <scope>NUCLEOTIDE SEQUENCE [LARGE SCALE GENOMIC DNA]</scope>
    <source>
        <strain evidence="2 3">CBS 115471</strain>
    </source>
</reference>
<sequence length="209" mass="23489">MIAILLISLPILRTVRFTPTFDDIWTEVVLYQVALAYTNPTPMPHLSFQHLTTACVAHTDTENCITWRWALYLLRIPTLRTFSAYMMGGSVDDDDGASITDELVLRLPSEAKSNVTTMSFTESIIDLPVLEHIIGYVTNLKEFRYHCGGAVVSMDTNHNPIRMISSLLKHCSHSLEKLVMLDEHDGLDIVRIAPFVCSTSDPRVVDHSV</sequence>
<evidence type="ECO:0008006" key="4">
    <source>
        <dbReference type="Google" id="ProtNLM"/>
    </source>
</evidence>
<keyword evidence="1" id="KW-0732">Signal</keyword>